<dbReference type="PROSITE" id="PS51078">
    <property type="entry name" value="ICLR_ED"/>
    <property type="match status" value="1"/>
</dbReference>
<name>A0ABP7FWI0_9ACTN</name>
<evidence type="ECO:0000256" key="1">
    <source>
        <dbReference type="ARBA" id="ARBA00023015"/>
    </source>
</evidence>
<evidence type="ECO:0000313" key="8">
    <source>
        <dbReference type="Proteomes" id="UP001499884"/>
    </source>
</evidence>
<dbReference type="PANTHER" id="PTHR30136">
    <property type="entry name" value="HELIX-TURN-HELIX TRANSCRIPTIONAL REGULATOR, ICLR FAMILY"/>
    <property type="match status" value="1"/>
</dbReference>
<reference evidence="8" key="1">
    <citation type="journal article" date="2019" name="Int. J. Syst. Evol. Microbiol.">
        <title>The Global Catalogue of Microorganisms (GCM) 10K type strain sequencing project: providing services to taxonomists for standard genome sequencing and annotation.</title>
        <authorList>
            <consortium name="The Broad Institute Genomics Platform"/>
            <consortium name="The Broad Institute Genome Sequencing Center for Infectious Disease"/>
            <person name="Wu L."/>
            <person name="Ma J."/>
        </authorList>
    </citation>
    <scope>NUCLEOTIDE SEQUENCE [LARGE SCALE GENOMIC DNA]</scope>
    <source>
        <strain evidence="8">JCM 30846</strain>
    </source>
</reference>
<dbReference type="SMART" id="SM00346">
    <property type="entry name" value="HTH_ICLR"/>
    <property type="match status" value="1"/>
</dbReference>
<dbReference type="Proteomes" id="UP001499884">
    <property type="component" value="Unassembled WGS sequence"/>
</dbReference>
<protein>
    <recommendedName>
        <fullName evidence="9">IclR family transcriptional regulator</fullName>
    </recommendedName>
</protein>
<evidence type="ECO:0000256" key="3">
    <source>
        <dbReference type="ARBA" id="ARBA00023163"/>
    </source>
</evidence>
<evidence type="ECO:0000259" key="5">
    <source>
        <dbReference type="PROSITE" id="PS51077"/>
    </source>
</evidence>
<comment type="caution">
    <text evidence="7">The sequence shown here is derived from an EMBL/GenBank/DDBJ whole genome shotgun (WGS) entry which is preliminary data.</text>
</comment>
<feature type="region of interest" description="Disordered" evidence="4">
    <location>
        <begin position="1"/>
        <end position="39"/>
    </location>
</feature>
<dbReference type="SUPFAM" id="SSF55781">
    <property type="entry name" value="GAF domain-like"/>
    <property type="match status" value="1"/>
</dbReference>
<dbReference type="InterPro" id="IPR005471">
    <property type="entry name" value="Tscrpt_reg_IclR_N"/>
</dbReference>
<dbReference type="EMBL" id="BAABEP010000046">
    <property type="protein sequence ID" value="GAA3748351.1"/>
    <property type="molecule type" value="Genomic_DNA"/>
</dbReference>
<dbReference type="Pfam" id="PF01614">
    <property type="entry name" value="IclR_C"/>
    <property type="match status" value="1"/>
</dbReference>
<keyword evidence="3" id="KW-0804">Transcription</keyword>
<keyword evidence="2" id="KW-0238">DNA-binding</keyword>
<keyword evidence="8" id="KW-1185">Reference proteome</keyword>
<accession>A0ABP7FWI0</accession>
<dbReference type="PROSITE" id="PS51077">
    <property type="entry name" value="HTH_ICLR"/>
    <property type="match status" value="1"/>
</dbReference>
<dbReference type="InterPro" id="IPR050707">
    <property type="entry name" value="HTH_MetabolicPath_Reg"/>
</dbReference>
<dbReference type="Gene3D" id="1.10.10.10">
    <property type="entry name" value="Winged helix-like DNA-binding domain superfamily/Winged helix DNA-binding domain"/>
    <property type="match status" value="1"/>
</dbReference>
<dbReference type="SUPFAM" id="SSF46785">
    <property type="entry name" value="Winged helix' DNA-binding domain"/>
    <property type="match status" value="1"/>
</dbReference>
<dbReference type="Gene3D" id="3.30.450.40">
    <property type="match status" value="1"/>
</dbReference>
<evidence type="ECO:0000256" key="2">
    <source>
        <dbReference type="ARBA" id="ARBA00023125"/>
    </source>
</evidence>
<keyword evidence="1" id="KW-0805">Transcription regulation</keyword>
<proteinExistence type="predicted"/>
<gene>
    <name evidence="7" type="ORF">GCM10023082_50760</name>
</gene>
<dbReference type="Pfam" id="PF09339">
    <property type="entry name" value="HTH_IclR"/>
    <property type="match status" value="1"/>
</dbReference>
<dbReference type="PANTHER" id="PTHR30136:SF35">
    <property type="entry name" value="HTH-TYPE TRANSCRIPTIONAL REGULATOR RV1719"/>
    <property type="match status" value="1"/>
</dbReference>
<feature type="domain" description="IclR-ED" evidence="6">
    <location>
        <begin position="93"/>
        <end position="277"/>
    </location>
</feature>
<organism evidence="7 8">
    <name type="scientific">Streptomyces tremellae</name>
    <dbReference type="NCBI Taxonomy" id="1124239"/>
    <lineage>
        <taxon>Bacteria</taxon>
        <taxon>Bacillati</taxon>
        <taxon>Actinomycetota</taxon>
        <taxon>Actinomycetes</taxon>
        <taxon>Kitasatosporales</taxon>
        <taxon>Streptomycetaceae</taxon>
        <taxon>Streptomyces</taxon>
    </lineage>
</organism>
<dbReference type="InterPro" id="IPR036388">
    <property type="entry name" value="WH-like_DNA-bd_sf"/>
</dbReference>
<feature type="domain" description="HTH iclR-type" evidence="5">
    <location>
        <begin position="38"/>
        <end position="99"/>
    </location>
</feature>
<dbReference type="InterPro" id="IPR036390">
    <property type="entry name" value="WH_DNA-bd_sf"/>
</dbReference>
<evidence type="ECO:0000259" key="6">
    <source>
        <dbReference type="PROSITE" id="PS51078"/>
    </source>
</evidence>
<dbReference type="InterPro" id="IPR029016">
    <property type="entry name" value="GAF-like_dom_sf"/>
</dbReference>
<dbReference type="InterPro" id="IPR014757">
    <property type="entry name" value="Tscrpt_reg_IclR_C"/>
</dbReference>
<evidence type="ECO:0000313" key="7">
    <source>
        <dbReference type="EMBL" id="GAA3748351.1"/>
    </source>
</evidence>
<evidence type="ECO:0000256" key="4">
    <source>
        <dbReference type="SAM" id="MobiDB-lite"/>
    </source>
</evidence>
<evidence type="ECO:0008006" key="9">
    <source>
        <dbReference type="Google" id="ProtNLM"/>
    </source>
</evidence>
<sequence>MRFGDRSITVDGGRRLQEPSPGAGGTYGAGRAEPGPPGAPLRKALTVLEALAEASRPLTLSELARLVNLPKSSLHRMLRVLTDLGLTVRMESKSYELGAGLLRLAAAGAPARTQRLGYAVTPFLIELFQRTRRIVSLGTLSGTNVRHVGTLYGREHTGLAMALRQPVPAHCSAAGRLLLATAMRDPAHCTEAGAPGLTPADTDSMRRDFERIRRTGLSYARSAHIPGLVELAALVRLGRTGTVAAVVVADNVHNTDLRDAGQALLNTATAIEQGLTDTP</sequence>